<dbReference type="EnsemblBacteria" id="ABF92551">
    <property type="protein sequence ID" value="ABF92551"/>
    <property type="gene ID" value="MXAN_2211"/>
</dbReference>
<accession>Q1DA90</accession>
<proteinExistence type="predicted"/>
<name>Q1DA90_MYXXD</name>
<reference evidence="1 2" key="1">
    <citation type="journal article" date="2006" name="Proc. Natl. Acad. Sci. U.S.A.">
        <title>Evolution of sensory complexity recorded in a myxobacterial genome.</title>
        <authorList>
            <person name="Goldman B.S."/>
            <person name="Nierman W.C."/>
            <person name="Kaiser D."/>
            <person name="Slater S.C."/>
            <person name="Durkin A.S."/>
            <person name="Eisen J.A."/>
            <person name="Ronning C.M."/>
            <person name="Barbazuk W.B."/>
            <person name="Blanchard M."/>
            <person name="Field C."/>
            <person name="Halling C."/>
            <person name="Hinkle G."/>
            <person name="Iartchuk O."/>
            <person name="Kim H.S."/>
            <person name="Mackenzie C."/>
            <person name="Madupu R."/>
            <person name="Miller N."/>
            <person name="Shvartsbeyn A."/>
            <person name="Sullivan S.A."/>
            <person name="Vaudin M."/>
            <person name="Wiegand R."/>
            <person name="Kaplan H.B."/>
        </authorList>
    </citation>
    <scope>NUCLEOTIDE SEQUENCE [LARGE SCALE GENOMIC DNA]</scope>
    <source>
        <strain evidence="2">DK1622</strain>
    </source>
</reference>
<dbReference type="Proteomes" id="UP000002402">
    <property type="component" value="Chromosome"/>
</dbReference>
<gene>
    <name evidence="1" type="ordered locus">MXAN_2211</name>
</gene>
<dbReference type="AlphaFoldDB" id="Q1DA90"/>
<sequence length="175" mass="19318">MRGSWRLGRRTATRKRMVAIDEEQVRGFLSEVFGVVLAERKQAVIALDCPEGRDAGAPLLQHRMEVPPSERRRRGHRAPRAEASTVLVRPCPPCWRTSRPSSSTRTACTATRRTASLVDVLEAQQSLGAYLLLRELRGTLNASLSSLPLEEQVLTEDLGDTHLSLAVSARPRSGP</sequence>
<dbReference type="KEGG" id="mxa:MXAN_2211"/>
<keyword evidence="2" id="KW-1185">Reference proteome</keyword>
<dbReference type="HOGENOM" id="CLU_1530924_0_0_7"/>
<organism evidence="1 2">
    <name type="scientific">Myxococcus xanthus (strain DK1622)</name>
    <dbReference type="NCBI Taxonomy" id="246197"/>
    <lineage>
        <taxon>Bacteria</taxon>
        <taxon>Pseudomonadati</taxon>
        <taxon>Myxococcota</taxon>
        <taxon>Myxococcia</taxon>
        <taxon>Myxococcales</taxon>
        <taxon>Cystobacterineae</taxon>
        <taxon>Myxococcaceae</taxon>
        <taxon>Myxococcus</taxon>
    </lineage>
</organism>
<dbReference type="EMBL" id="CP000113">
    <property type="protein sequence ID" value="ABF92551.1"/>
    <property type="molecule type" value="Genomic_DNA"/>
</dbReference>
<evidence type="ECO:0000313" key="2">
    <source>
        <dbReference type="Proteomes" id="UP000002402"/>
    </source>
</evidence>
<evidence type="ECO:0000313" key="1">
    <source>
        <dbReference type="EMBL" id="ABF92551.1"/>
    </source>
</evidence>
<protein>
    <submittedName>
        <fullName evidence="1">Uncharacterized protein</fullName>
    </submittedName>
</protein>
<dbReference type="STRING" id="246197.MXAN_2211"/>